<evidence type="ECO:0000256" key="3">
    <source>
        <dbReference type="ARBA" id="ARBA00023125"/>
    </source>
</evidence>
<keyword evidence="5" id="KW-0614">Plasmid</keyword>
<dbReference type="InterPro" id="IPR000055">
    <property type="entry name" value="Restrct_endonuc_typeI_TRD"/>
</dbReference>
<name>E3HDZ8_ILYPC</name>
<feature type="domain" description="Type I restriction modification DNA specificity" evidence="4">
    <location>
        <begin position="18"/>
        <end position="183"/>
    </location>
</feature>
<keyword evidence="6" id="KW-1185">Reference proteome</keyword>
<dbReference type="PANTHER" id="PTHR30408">
    <property type="entry name" value="TYPE-1 RESTRICTION ENZYME ECOKI SPECIFICITY PROTEIN"/>
    <property type="match status" value="1"/>
</dbReference>
<sequence>MVRENRLEPKLRFPEFNGEWQNIKLKDSYTLISGQHLGPDEYSQEENKTPYFTGPSDFTNKTDEISKWSLVNGKLAQKHDVLFTVKGSGVGSLMYLNLESVMIGRQLMAIRSRISSTKLLSHFLPKKREYFEKLASGNMIPGLSREDILSLNLSLPTSPEQQKIASFLTSVDSKIEKLEKKRELMAEYKRGVMQKIFSQEIRFKGEDGKEYPEWVELPLGDLVIISKEKYNPLRDKEIYKCIELENLSQETGKLLGYFNSSQQQSIKNKFNKGDILYGKLRPYLKKYYKADFDGVCSSEILVLKGKKLDNNFLYQLIKTFKFNSIANVSSGSKMPRADWEYMKEILFKYPSILEQQKIANFLSGIDKKIELVEQETEQVKEFKRGLLQQMFV</sequence>
<evidence type="ECO:0000313" key="5">
    <source>
        <dbReference type="EMBL" id="ADO84610.1"/>
    </source>
</evidence>
<proteinExistence type="inferred from homology"/>
<dbReference type="REBASE" id="28555">
    <property type="entry name" value="S.IpoORF2860P"/>
</dbReference>
<dbReference type="InterPro" id="IPR052021">
    <property type="entry name" value="Type-I_RS_S_subunit"/>
</dbReference>
<dbReference type="EMBL" id="CP002283">
    <property type="protein sequence ID" value="ADO84610.1"/>
    <property type="molecule type" value="Genomic_DNA"/>
</dbReference>
<gene>
    <name evidence="5" type="ordered locus">Ilyop_2861</name>
</gene>
<feature type="domain" description="Type I restriction modification DNA specificity" evidence="4">
    <location>
        <begin position="213"/>
        <end position="380"/>
    </location>
</feature>
<comment type="similarity">
    <text evidence="1">Belongs to the type-I restriction system S methylase family.</text>
</comment>
<evidence type="ECO:0000256" key="1">
    <source>
        <dbReference type="ARBA" id="ARBA00010923"/>
    </source>
</evidence>
<dbReference type="PANTHER" id="PTHR30408:SF12">
    <property type="entry name" value="TYPE I RESTRICTION ENZYME MJAVIII SPECIFICITY SUBUNIT"/>
    <property type="match status" value="1"/>
</dbReference>
<dbReference type="SUPFAM" id="SSF116734">
    <property type="entry name" value="DNA methylase specificity domain"/>
    <property type="match status" value="2"/>
</dbReference>
<evidence type="ECO:0000259" key="4">
    <source>
        <dbReference type="Pfam" id="PF01420"/>
    </source>
</evidence>
<dbReference type="Gene3D" id="1.10.287.1120">
    <property type="entry name" value="Bipartite methylase S protein"/>
    <property type="match status" value="1"/>
</dbReference>
<dbReference type="GO" id="GO:0009307">
    <property type="term" value="P:DNA restriction-modification system"/>
    <property type="evidence" value="ECO:0007669"/>
    <property type="project" value="UniProtKB-KW"/>
</dbReference>
<keyword evidence="2" id="KW-0680">Restriction system</keyword>
<dbReference type="GO" id="GO:0003677">
    <property type="term" value="F:DNA binding"/>
    <property type="evidence" value="ECO:0007669"/>
    <property type="project" value="UniProtKB-KW"/>
</dbReference>
<dbReference type="Proteomes" id="UP000006875">
    <property type="component" value="Plasmid pILYOP02"/>
</dbReference>
<organism evidence="5 6">
    <name type="scientific">Ilyobacter polytropus (strain ATCC 51220 / DSM 2926 / LMG 16218 / CuHBu1)</name>
    <dbReference type="NCBI Taxonomy" id="572544"/>
    <lineage>
        <taxon>Bacteria</taxon>
        <taxon>Fusobacteriati</taxon>
        <taxon>Fusobacteriota</taxon>
        <taxon>Fusobacteriia</taxon>
        <taxon>Fusobacteriales</taxon>
        <taxon>Fusobacteriaceae</taxon>
        <taxon>Ilyobacter</taxon>
    </lineage>
</organism>
<dbReference type="Pfam" id="PF01420">
    <property type="entry name" value="Methylase_S"/>
    <property type="match status" value="2"/>
</dbReference>
<dbReference type="AlphaFoldDB" id="E3HDZ8"/>
<accession>E3HDZ8</accession>
<geneLocation type="plasmid" evidence="5 6">
    <name>pILYOP02</name>
</geneLocation>
<dbReference type="KEGG" id="ipo:Ilyop_2861"/>
<evidence type="ECO:0000256" key="2">
    <source>
        <dbReference type="ARBA" id="ARBA00022747"/>
    </source>
</evidence>
<reference evidence="5 6" key="1">
    <citation type="journal article" date="2010" name="Stand. Genomic Sci.">
        <title>Complete genome sequence of Ilyobacter polytropus type strain (CuHbu1).</title>
        <authorList>
            <person name="Sikorski J."/>
            <person name="Chertkov O."/>
            <person name="Lapidus A."/>
            <person name="Nolan M."/>
            <person name="Lucas S."/>
            <person name="Del Rio T.G."/>
            <person name="Tice H."/>
            <person name="Cheng J.F."/>
            <person name="Tapia R."/>
            <person name="Han C."/>
            <person name="Goodwin L."/>
            <person name="Pitluck S."/>
            <person name="Liolios K."/>
            <person name="Ivanova N."/>
            <person name="Mavromatis K."/>
            <person name="Mikhailova N."/>
            <person name="Pati A."/>
            <person name="Chen A."/>
            <person name="Palaniappan K."/>
            <person name="Land M."/>
            <person name="Hauser L."/>
            <person name="Chang Y.J."/>
            <person name="Jeffries C.D."/>
            <person name="Brambilla E."/>
            <person name="Yasawong M."/>
            <person name="Rohde M."/>
            <person name="Pukall R."/>
            <person name="Spring S."/>
            <person name="Goker M."/>
            <person name="Woyke T."/>
            <person name="Bristow J."/>
            <person name="Eisen J.A."/>
            <person name="Markowitz V."/>
            <person name="Hugenholtz P."/>
            <person name="Kyrpides N.C."/>
            <person name="Klenk H.P."/>
        </authorList>
    </citation>
    <scope>NUCLEOTIDE SEQUENCE [LARGE SCALE GENOMIC DNA]</scope>
    <source>
        <strain evidence="6">ATCC 51220 / DSM 2926 / LMG 16218 / CuHBu1</strain>
        <plasmid evidence="6">pILYOP02</plasmid>
    </source>
</reference>
<dbReference type="Gene3D" id="3.90.220.20">
    <property type="entry name" value="DNA methylase specificity domains"/>
    <property type="match status" value="2"/>
</dbReference>
<protein>
    <submittedName>
        <fullName evidence="5">Restriction modification system DNA specificity domain protein</fullName>
    </submittedName>
</protein>
<dbReference type="OrthoDB" id="87529at2"/>
<evidence type="ECO:0000313" key="6">
    <source>
        <dbReference type="Proteomes" id="UP000006875"/>
    </source>
</evidence>
<dbReference type="HOGENOM" id="CLU_021095_0_0_0"/>
<dbReference type="eggNOG" id="COG0732">
    <property type="taxonomic scope" value="Bacteria"/>
</dbReference>
<keyword evidence="3" id="KW-0238">DNA-binding</keyword>
<dbReference type="InterPro" id="IPR044946">
    <property type="entry name" value="Restrct_endonuc_typeI_TRD_sf"/>
</dbReference>